<evidence type="ECO:0000313" key="9">
    <source>
        <dbReference type="Proteomes" id="UP000051861"/>
    </source>
</evidence>
<evidence type="ECO:0000259" key="7">
    <source>
        <dbReference type="Pfam" id="PF01979"/>
    </source>
</evidence>
<comment type="pathway">
    <text evidence="6">Pyrimidine metabolism; UMP biosynthesis via de novo pathway; (S)-dihydroorotate from bicarbonate: step 3/3.</text>
</comment>
<dbReference type="PANTHER" id="PTHR43668:SF2">
    <property type="entry name" value="ALLANTOINASE"/>
    <property type="match status" value="1"/>
</dbReference>
<feature type="binding site" evidence="6">
    <location>
        <position position="243"/>
    </location>
    <ligand>
        <name>Zn(2+)</name>
        <dbReference type="ChEBI" id="CHEBI:29105"/>
        <label>2</label>
    </ligand>
</feature>
<dbReference type="InterPro" id="IPR011059">
    <property type="entry name" value="Metal-dep_hydrolase_composite"/>
</dbReference>
<dbReference type="InterPro" id="IPR002195">
    <property type="entry name" value="Dihydroorotase_CS"/>
</dbReference>
<dbReference type="NCBIfam" id="TIGR00857">
    <property type="entry name" value="pyrC_multi"/>
    <property type="match status" value="1"/>
</dbReference>
<gene>
    <name evidence="6" type="primary">pyrC</name>
    <name evidence="8" type="ORF">AMJ44_09115</name>
</gene>
<dbReference type="SUPFAM" id="SSF51556">
    <property type="entry name" value="Metallo-dependent hydrolases"/>
    <property type="match status" value="1"/>
</dbReference>
<protein>
    <recommendedName>
        <fullName evidence="6">Dihydroorotase</fullName>
        <shortName evidence="6">DHOase</shortName>
        <ecNumber evidence="6">3.5.2.3</ecNumber>
    </recommendedName>
</protein>
<feature type="active site" evidence="6">
    <location>
        <position position="316"/>
    </location>
</feature>
<dbReference type="UniPathway" id="UPA00070">
    <property type="reaction ID" value="UER00117"/>
</dbReference>
<comment type="cofactor">
    <cofactor evidence="6">
        <name>Zn(2+)</name>
        <dbReference type="ChEBI" id="CHEBI:29105"/>
    </cofactor>
    <text evidence="6">Binds 2 Zn(2+) ions per subunit.</text>
</comment>
<evidence type="ECO:0000313" key="8">
    <source>
        <dbReference type="EMBL" id="KPJ66014.1"/>
    </source>
</evidence>
<dbReference type="GO" id="GO:0004151">
    <property type="term" value="F:dihydroorotase activity"/>
    <property type="evidence" value="ECO:0007669"/>
    <property type="project" value="UniProtKB-UniRule"/>
</dbReference>
<evidence type="ECO:0000256" key="3">
    <source>
        <dbReference type="ARBA" id="ARBA00022723"/>
    </source>
</evidence>
<feature type="binding site" evidence="6">
    <location>
        <position position="289"/>
    </location>
    <ligand>
        <name>substrate</name>
    </ligand>
</feature>
<keyword evidence="6" id="KW-0862">Zinc</keyword>
<dbReference type="CDD" id="cd01317">
    <property type="entry name" value="DHOase_IIa"/>
    <property type="match status" value="1"/>
</dbReference>
<comment type="catalytic activity">
    <reaction evidence="6">
        <text>(S)-dihydroorotate + H2O = N-carbamoyl-L-aspartate + H(+)</text>
        <dbReference type="Rhea" id="RHEA:24296"/>
        <dbReference type="ChEBI" id="CHEBI:15377"/>
        <dbReference type="ChEBI" id="CHEBI:15378"/>
        <dbReference type="ChEBI" id="CHEBI:30864"/>
        <dbReference type="ChEBI" id="CHEBI:32814"/>
        <dbReference type="EC" id="3.5.2.3"/>
    </reaction>
</comment>
<feature type="binding site" evidence="6">
    <location>
        <position position="190"/>
    </location>
    <ligand>
        <name>Zn(2+)</name>
        <dbReference type="ChEBI" id="CHEBI:29105"/>
        <label>2</label>
    </ligand>
</feature>
<dbReference type="Gene3D" id="3.20.20.140">
    <property type="entry name" value="Metal-dependent hydrolases"/>
    <property type="match status" value="1"/>
</dbReference>
<feature type="binding site" evidence="6">
    <location>
        <position position="320"/>
    </location>
    <ligand>
        <name>substrate</name>
    </ligand>
</feature>
<feature type="binding site" evidence="6">
    <location>
        <position position="163"/>
    </location>
    <ligand>
        <name>Zn(2+)</name>
        <dbReference type="ChEBI" id="CHEBI:29105"/>
        <label>2</label>
    </ligand>
</feature>
<keyword evidence="5 6" id="KW-0665">Pyrimidine biosynthesis</keyword>
<comment type="caution">
    <text evidence="8">The sequence shown here is derived from an EMBL/GenBank/DDBJ whole genome shotgun (WGS) entry which is preliminary data.</text>
</comment>
<dbReference type="InterPro" id="IPR050138">
    <property type="entry name" value="DHOase/Allantoinase_Hydrolase"/>
</dbReference>
<accession>A0A0S7XU86</accession>
<dbReference type="EC" id="3.5.2.3" evidence="6"/>
<evidence type="ECO:0000256" key="5">
    <source>
        <dbReference type="ARBA" id="ARBA00022975"/>
    </source>
</evidence>
<dbReference type="InterPro" id="IPR004722">
    <property type="entry name" value="DHOase"/>
</dbReference>
<dbReference type="PROSITE" id="PS00482">
    <property type="entry name" value="DIHYDROOROTASE_1"/>
    <property type="match status" value="1"/>
</dbReference>
<reference evidence="8 9" key="1">
    <citation type="journal article" date="2015" name="Microbiome">
        <title>Genomic resolution of linkages in carbon, nitrogen, and sulfur cycling among widespread estuary sediment bacteria.</title>
        <authorList>
            <person name="Baker B.J."/>
            <person name="Lazar C.S."/>
            <person name="Teske A.P."/>
            <person name="Dick G.J."/>
        </authorList>
    </citation>
    <scope>NUCLEOTIDE SEQUENCE [LARGE SCALE GENOMIC DNA]</scope>
    <source>
        <strain evidence="8">DG_54_3</strain>
    </source>
</reference>
<dbReference type="Gene3D" id="2.30.40.10">
    <property type="entry name" value="Urease, subunit C, domain 1"/>
    <property type="match status" value="1"/>
</dbReference>
<sequence length="435" mass="47173">MSEEYDLILAGGKVIDPASGLSKIGDIYIKGKKIAKIEAKNLLDSKRSKKSKDDRIIDASGKIVTPGLIDMHVHLREPGREDEETIYTGSQAAAAGGFTCICCMPNTEPPIDDQESVNFVYEKARKALCKVFCVGAATKGLNGEELTEMADLKEAGAVAVSDDGKPISNSRIMRNALDYSRMLGWPVISHCEDLDLSSGGVMNESYTSTLLGLPGIPSLAEEIMVSRDLRLAEFTGGRVHIAHVSTRGSVELIRAAKKKGVKITSEATPHHFSLTDEIIKTFNTNARVNPPLRTQKDVEEIKKGLRDGTIDCIATDHAPHSIEEKDVEFGAAPPGMVGLETALGLVITELVNKKILSWEEAVAKMTVNPARILNLNLGRIEVGGSADLTVVDPKTSWTVDISQFKSKSKNSPFEGRKLTGRAWMTIVDGKIVHRL</sequence>
<feature type="binding site" evidence="6">
    <location>
        <begin position="334"/>
        <end position="335"/>
    </location>
    <ligand>
        <name>substrate</name>
    </ligand>
</feature>
<dbReference type="PANTHER" id="PTHR43668">
    <property type="entry name" value="ALLANTOINASE"/>
    <property type="match status" value="1"/>
</dbReference>
<comment type="similarity">
    <text evidence="2 6">Belongs to the metallo-dependent hydrolases superfamily. DHOase family. Class I DHOase subfamily.</text>
</comment>
<dbReference type="HAMAP" id="MF_00220_B">
    <property type="entry name" value="PyrC_classI_B"/>
    <property type="match status" value="1"/>
</dbReference>
<feature type="binding site" evidence="6">
    <location>
        <begin position="74"/>
        <end position="76"/>
    </location>
    <ligand>
        <name>substrate</name>
    </ligand>
</feature>
<dbReference type="GO" id="GO:0005737">
    <property type="term" value="C:cytoplasm"/>
    <property type="evidence" value="ECO:0007669"/>
    <property type="project" value="TreeGrafter"/>
</dbReference>
<feature type="binding site" evidence="6">
    <location>
        <position position="106"/>
    </location>
    <ligand>
        <name>substrate</name>
    </ligand>
</feature>
<feature type="binding site" evidence="6">
    <location>
        <position position="316"/>
    </location>
    <ligand>
        <name>Zn(2+)</name>
        <dbReference type="ChEBI" id="CHEBI:29105"/>
        <label>1</label>
    </ligand>
</feature>
<dbReference type="AlphaFoldDB" id="A0A0S7XU86"/>
<feature type="binding site" evidence="6">
    <location>
        <position position="74"/>
    </location>
    <ligand>
        <name>Zn(2+)</name>
        <dbReference type="ChEBI" id="CHEBI:29105"/>
        <label>1</label>
    </ligand>
</feature>
<proteinExistence type="inferred from homology"/>
<feature type="binding site" evidence="6">
    <location>
        <position position="72"/>
    </location>
    <ligand>
        <name>Zn(2+)</name>
        <dbReference type="ChEBI" id="CHEBI:29105"/>
        <label>1</label>
    </ligand>
</feature>
<name>A0A0S7XU86_UNCSA</name>
<feature type="binding site" evidence="6">
    <location>
        <position position="163"/>
    </location>
    <ligand>
        <name>Zn(2+)</name>
        <dbReference type="ChEBI" id="CHEBI:29105"/>
        <label>1</label>
    </ligand>
</feature>
<dbReference type="EMBL" id="LIZX01000094">
    <property type="protein sequence ID" value="KPJ66014.1"/>
    <property type="molecule type" value="Genomic_DNA"/>
</dbReference>
<evidence type="ECO:0000256" key="2">
    <source>
        <dbReference type="ARBA" id="ARBA00010286"/>
    </source>
</evidence>
<evidence type="ECO:0000256" key="4">
    <source>
        <dbReference type="ARBA" id="ARBA00022801"/>
    </source>
</evidence>
<dbReference type="PROSITE" id="PS00483">
    <property type="entry name" value="DIHYDROOROTASE_2"/>
    <property type="match status" value="1"/>
</dbReference>
<dbReference type="PATRIC" id="fig|1703775.3.peg.3542"/>
<evidence type="ECO:0000256" key="1">
    <source>
        <dbReference type="ARBA" id="ARBA00002368"/>
    </source>
</evidence>
<dbReference type="SUPFAM" id="SSF51338">
    <property type="entry name" value="Composite domain of metallo-dependent hydrolases"/>
    <property type="match status" value="1"/>
</dbReference>
<dbReference type="GO" id="GO:0004038">
    <property type="term" value="F:allantoinase activity"/>
    <property type="evidence" value="ECO:0007669"/>
    <property type="project" value="TreeGrafter"/>
</dbReference>
<feature type="domain" description="Amidohydrolase-related" evidence="7">
    <location>
        <begin position="63"/>
        <end position="432"/>
    </location>
</feature>
<keyword evidence="3 6" id="KW-0479">Metal-binding</keyword>
<comment type="function">
    <text evidence="1 6">Catalyzes the reversible cyclization of carbamoyl aspartate to dihydroorotate.</text>
</comment>
<dbReference type="Proteomes" id="UP000051861">
    <property type="component" value="Unassembled WGS sequence"/>
</dbReference>
<dbReference type="InterPro" id="IPR032466">
    <property type="entry name" value="Metal_Hydrolase"/>
</dbReference>
<evidence type="ECO:0000256" key="6">
    <source>
        <dbReference type="HAMAP-Rule" id="MF_00220"/>
    </source>
</evidence>
<dbReference type="GO" id="GO:0006145">
    <property type="term" value="P:purine nucleobase catabolic process"/>
    <property type="evidence" value="ECO:0007669"/>
    <property type="project" value="TreeGrafter"/>
</dbReference>
<dbReference type="InterPro" id="IPR006680">
    <property type="entry name" value="Amidohydro-rel"/>
</dbReference>
<dbReference type="Pfam" id="PF01979">
    <property type="entry name" value="Amidohydro_1"/>
    <property type="match status" value="1"/>
</dbReference>
<organism evidence="8 9">
    <name type="scientific">candidate division WOR-1 bacterium DG_54_3</name>
    <dbReference type="NCBI Taxonomy" id="1703775"/>
    <lineage>
        <taxon>Bacteria</taxon>
        <taxon>Bacillati</taxon>
        <taxon>Saganbacteria</taxon>
    </lineage>
</organism>
<dbReference type="GO" id="GO:0008270">
    <property type="term" value="F:zinc ion binding"/>
    <property type="evidence" value="ECO:0007669"/>
    <property type="project" value="UniProtKB-UniRule"/>
</dbReference>
<dbReference type="GO" id="GO:0044205">
    <property type="term" value="P:'de novo' UMP biosynthetic process"/>
    <property type="evidence" value="ECO:0007669"/>
    <property type="project" value="UniProtKB-UniRule"/>
</dbReference>
<keyword evidence="4 6" id="KW-0378">Hydrolase</keyword>